<dbReference type="PANTHER" id="PTHR34605">
    <property type="entry name" value="PHAGE_INTEGRASE DOMAIN-CONTAINING PROTEIN"/>
    <property type="match status" value="1"/>
</dbReference>
<dbReference type="InterPro" id="IPR013762">
    <property type="entry name" value="Integrase-like_cat_sf"/>
</dbReference>
<dbReference type="AlphaFoldDB" id="A0A0C9UWT2"/>
<dbReference type="InterPro" id="IPR011010">
    <property type="entry name" value="DNA_brk_join_enz"/>
</dbReference>
<evidence type="ECO:0000313" key="3">
    <source>
        <dbReference type="Proteomes" id="UP000054279"/>
    </source>
</evidence>
<gene>
    <name evidence="2" type="ORF">M422DRAFT_182847</name>
</gene>
<reference evidence="2 3" key="1">
    <citation type="submission" date="2014-06" db="EMBL/GenBank/DDBJ databases">
        <title>Evolutionary Origins and Diversification of the Mycorrhizal Mutualists.</title>
        <authorList>
            <consortium name="DOE Joint Genome Institute"/>
            <consortium name="Mycorrhizal Genomics Consortium"/>
            <person name="Kohler A."/>
            <person name="Kuo A."/>
            <person name="Nagy L.G."/>
            <person name="Floudas D."/>
            <person name="Copeland A."/>
            <person name="Barry K.W."/>
            <person name="Cichocki N."/>
            <person name="Veneault-Fourrey C."/>
            <person name="LaButti K."/>
            <person name="Lindquist E.A."/>
            <person name="Lipzen A."/>
            <person name="Lundell T."/>
            <person name="Morin E."/>
            <person name="Murat C."/>
            <person name="Riley R."/>
            <person name="Ohm R."/>
            <person name="Sun H."/>
            <person name="Tunlid A."/>
            <person name="Henrissat B."/>
            <person name="Grigoriev I.V."/>
            <person name="Hibbett D.S."/>
            <person name="Martin F."/>
        </authorList>
    </citation>
    <scope>NUCLEOTIDE SEQUENCE [LARGE SCALE GENOMIC DNA]</scope>
    <source>
        <strain evidence="2 3">SS14</strain>
    </source>
</reference>
<keyword evidence="3" id="KW-1185">Reference proteome</keyword>
<dbReference type="Gene3D" id="1.10.443.10">
    <property type="entry name" value="Intergrase catalytic core"/>
    <property type="match status" value="1"/>
</dbReference>
<keyword evidence="1" id="KW-0233">DNA recombination</keyword>
<evidence type="ECO:0000256" key="1">
    <source>
        <dbReference type="ARBA" id="ARBA00023172"/>
    </source>
</evidence>
<dbReference type="HOGENOM" id="CLU_083223_0_0_1"/>
<dbReference type="InterPro" id="IPR052925">
    <property type="entry name" value="Phage_Integrase-like_Recomb"/>
</dbReference>
<dbReference type="GO" id="GO:0003677">
    <property type="term" value="F:DNA binding"/>
    <property type="evidence" value="ECO:0007669"/>
    <property type="project" value="InterPro"/>
</dbReference>
<dbReference type="SUPFAM" id="SSF56349">
    <property type="entry name" value="DNA breaking-rejoining enzymes"/>
    <property type="match status" value="1"/>
</dbReference>
<proteinExistence type="predicted"/>
<dbReference type="GO" id="GO:0006310">
    <property type="term" value="P:DNA recombination"/>
    <property type="evidence" value="ECO:0007669"/>
    <property type="project" value="UniProtKB-KW"/>
</dbReference>
<dbReference type="PANTHER" id="PTHR34605:SF4">
    <property type="entry name" value="DNA ADENINE METHYLTRANSFERASE"/>
    <property type="match status" value="1"/>
</dbReference>
<evidence type="ECO:0008006" key="4">
    <source>
        <dbReference type="Google" id="ProtNLM"/>
    </source>
</evidence>
<protein>
    <recommendedName>
        <fullName evidence="4">Tyr recombinase domain-containing protein</fullName>
    </recommendedName>
</protein>
<dbReference type="Proteomes" id="UP000054279">
    <property type="component" value="Unassembled WGS sequence"/>
</dbReference>
<dbReference type="EMBL" id="KN837208">
    <property type="protein sequence ID" value="KIJ33742.1"/>
    <property type="molecule type" value="Genomic_DNA"/>
</dbReference>
<name>A0A0C9UWT2_SPHS4</name>
<organism evidence="2 3">
    <name type="scientific">Sphaerobolus stellatus (strain SS14)</name>
    <dbReference type="NCBI Taxonomy" id="990650"/>
    <lineage>
        <taxon>Eukaryota</taxon>
        <taxon>Fungi</taxon>
        <taxon>Dikarya</taxon>
        <taxon>Basidiomycota</taxon>
        <taxon>Agaricomycotina</taxon>
        <taxon>Agaricomycetes</taxon>
        <taxon>Phallomycetidae</taxon>
        <taxon>Geastrales</taxon>
        <taxon>Sphaerobolaceae</taxon>
        <taxon>Sphaerobolus</taxon>
    </lineage>
</organism>
<dbReference type="GO" id="GO:0015074">
    <property type="term" value="P:DNA integration"/>
    <property type="evidence" value="ECO:0007669"/>
    <property type="project" value="InterPro"/>
</dbReference>
<accession>A0A0C9UWT2</accession>
<sequence>MNILLRPSRQPERPVWSLGCLVPERAIALGCALEASSAAAYDSATHSYLTSCNNHQIPIDPTPDTLSLYIIYMCYFIKPNSVRSYLSGICNKLEPIFPNICQALSHSLVTQTLQGCTKLHTVTTHHKQPLTHSSFIQLHVIYSISLEHDDLLFFAMILTGFHGLLHFGELAWPDKIEHRDYRKVTMRHTVSISSVAFEFLLPTHKADKLFEGNRIIIQSTALRGDPLLPFKRYLTSRDTLFRLRPELWLRTNGSLPTRGWFIRYLRKHFPAESNISGHSMRACGATALAEAGIPLHII</sequence>
<dbReference type="OrthoDB" id="5598396at2759"/>
<evidence type="ECO:0000313" key="2">
    <source>
        <dbReference type="EMBL" id="KIJ33742.1"/>
    </source>
</evidence>